<sequence>MGWLPILQGELGITKISAVDRLHDRGGYGALLRNDRSDFLCGIAGRYDLPSINLLELKAIEVGIWLAIKTWVQRLLIESDSTIAIAWIKGKGSRPLTAIRSLRLIQHGLLNLTEWKASHIHREGNNPADLLAAFQSTREEEKSNEGEGMQVDLASSFPPLLS</sequence>
<dbReference type="SUPFAM" id="SSF53098">
    <property type="entry name" value="Ribonuclease H-like"/>
    <property type="match status" value="1"/>
</dbReference>
<dbReference type="InterPro" id="IPR002156">
    <property type="entry name" value="RNaseH_domain"/>
</dbReference>
<protein>
    <recommendedName>
        <fullName evidence="2">RNase H type-1 domain-containing protein</fullName>
    </recommendedName>
</protein>
<evidence type="ECO:0000313" key="3">
    <source>
        <dbReference type="EMBL" id="KAK1326021.1"/>
    </source>
</evidence>
<organism evidence="3 4">
    <name type="scientific">Acorus calamus</name>
    <name type="common">Sweet flag</name>
    <dbReference type="NCBI Taxonomy" id="4465"/>
    <lineage>
        <taxon>Eukaryota</taxon>
        <taxon>Viridiplantae</taxon>
        <taxon>Streptophyta</taxon>
        <taxon>Embryophyta</taxon>
        <taxon>Tracheophyta</taxon>
        <taxon>Spermatophyta</taxon>
        <taxon>Magnoliopsida</taxon>
        <taxon>Liliopsida</taxon>
        <taxon>Acoraceae</taxon>
        <taxon>Acorus</taxon>
    </lineage>
</organism>
<evidence type="ECO:0000256" key="1">
    <source>
        <dbReference type="SAM" id="MobiDB-lite"/>
    </source>
</evidence>
<dbReference type="Gene3D" id="3.30.420.10">
    <property type="entry name" value="Ribonuclease H-like superfamily/Ribonuclease H"/>
    <property type="match status" value="1"/>
</dbReference>
<dbReference type="EMBL" id="JAUJYO010000001">
    <property type="protein sequence ID" value="KAK1326021.1"/>
    <property type="molecule type" value="Genomic_DNA"/>
</dbReference>
<reference evidence="3" key="1">
    <citation type="journal article" date="2023" name="Nat. Commun.">
        <title>Diploid and tetraploid genomes of Acorus and the evolution of monocots.</title>
        <authorList>
            <person name="Ma L."/>
            <person name="Liu K.W."/>
            <person name="Li Z."/>
            <person name="Hsiao Y.Y."/>
            <person name="Qi Y."/>
            <person name="Fu T."/>
            <person name="Tang G.D."/>
            <person name="Zhang D."/>
            <person name="Sun W.H."/>
            <person name="Liu D.K."/>
            <person name="Li Y."/>
            <person name="Chen G.Z."/>
            <person name="Liu X.D."/>
            <person name="Liao X.Y."/>
            <person name="Jiang Y.T."/>
            <person name="Yu X."/>
            <person name="Hao Y."/>
            <person name="Huang J."/>
            <person name="Zhao X.W."/>
            <person name="Ke S."/>
            <person name="Chen Y.Y."/>
            <person name="Wu W.L."/>
            <person name="Hsu J.L."/>
            <person name="Lin Y.F."/>
            <person name="Huang M.D."/>
            <person name="Li C.Y."/>
            <person name="Huang L."/>
            <person name="Wang Z.W."/>
            <person name="Zhao X."/>
            <person name="Zhong W.Y."/>
            <person name="Peng D.H."/>
            <person name="Ahmad S."/>
            <person name="Lan S."/>
            <person name="Zhang J.S."/>
            <person name="Tsai W.C."/>
            <person name="Van de Peer Y."/>
            <person name="Liu Z.J."/>
        </authorList>
    </citation>
    <scope>NUCLEOTIDE SEQUENCE</scope>
    <source>
        <strain evidence="3">CP</strain>
    </source>
</reference>
<comment type="caution">
    <text evidence="3">The sequence shown here is derived from an EMBL/GenBank/DDBJ whole genome shotgun (WGS) entry which is preliminary data.</text>
</comment>
<feature type="region of interest" description="Disordered" evidence="1">
    <location>
        <begin position="139"/>
        <end position="162"/>
    </location>
</feature>
<dbReference type="InterPro" id="IPR036397">
    <property type="entry name" value="RNaseH_sf"/>
</dbReference>
<dbReference type="Pfam" id="PF13456">
    <property type="entry name" value="RVT_3"/>
    <property type="match status" value="1"/>
</dbReference>
<dbReference type="GO" id="GO:0003676">
    <property type="term" value="F:nucleic acid binding"/>
    <property type="evidence" value="ECO:0007669"/>
    <property type="project" value="InterPro"/>
</dbReference>
<evidence type="ECO:0000313" key="4">
    <source>
        <dbReference type="Proteomes" id="UP001180020"/>
    </source>
</evidence>
<feature type="domain" description="RNase H type-1" evidence="2">
    <location>
        <begin position="23"/>
        <end position="133"/>
    </location>
</feature>
<proteinExistence type="predicted"/>
<dbReference type="PANTHER" id="PTHR47723">
    <property type="entry name" value="OS05G0353850 PROTEIN"/>
    <property type="match status" value="1"/>
</dbReference>
<dbReference type="InterPro" id="IPR053151">
    <property type="entry name" value="RNase_H-like"/>
</dbReference>
<accession>A0AAV9FKF2</accession>
<evidence type="ECO:0000259" key="2">
    <source>
        <dbReference type="Pfam" id="PF13456"/>
    </source>
</evidence>
<dbReference type="CDD" id="cd06222">
    <property type="entry name" value="RNase_H_like"/>
    <property type="match status" value="1"/>
</dbReference>
<dbReference type="AlphaFoldDB" id="A0AAV9FKF2"/>
<name>A0AAV9FKF2_ACOCL</name>
<gene>
    <name evidence="3" type="ORF">QJS10_CPA01g00741</name>
</gene>
<dbReference type="GO" id="GO:0004523">
    <property type="term" value="F:RNA-DNA hybrid ribonuclease activity"/>
    <property type="evidence" value="ECO:0007669"/>
    <property type="project" value="InterPro"/>
</dbReference>
<dbReference type="InterPro" id="IPR044730">
    <property type="entry name" value="RNase_H-like_dom_plant"/>
</dbReference>
<dbReference type="Proteomes" id="UP001180020">
    <property type="component" value="Unassembled WGS sequence"/>
</dbReference>
<dbReference type="PANTHER" id="PTHR47723:SF19">
    <property type="entry name" value="POLYNUCLEOTIDYL TRANSFERASE, RIBONUCLEASE H-LIKE SUPERFAMILY PROTEIN"/>
    <property type="match status" value="1"/>
</dbReference>
<dbReference type="InterPro" id="IPR012337">
    <property type="entry name" value="RNaseH-like_sf"/>
</dbReference>
<keyword evidence="4" id="KW-1185">Reference proteome</keyword>
<reference evidence="3" key="2">
    <citation type="submission" date="2023-06" db="EMBL/GenBank/DDBJ databases">
        <authorList>
            <person name="Ma L."/>
            <person name="Liu K.-W."/>
            <person name="Li Z."/>
            <person name="Hsiao Y.-Y."/>
            <person name="Qi Y."/>
            <person name="Fu T."/>
            <person name="Tang G."/>
            <person name="Zhang D."/>
            <person name="Sun W.-H."/>
            <person name="Liu D.-K."/>
            <person name="Li Y."/>
            <person name="Chen G.-Z."/>
            <person name="Liu X.-D."/>
            <person name="Liao X.-Y."/>
            <person name="Jiang Y.-T."/>
            <person name="Yu X."/>
            <person name="Hao Y."/>
            <person name="Huang J."/>
            <person name="Zhao X.-W."/>
            <person name="Ke S."/>
            <person name="Chen Y.-Y."/>
            <person name="Wu W.-L."/>
            <person name="Hsu J.-L."/>
            <person name="Lin Y.-F."/>
            <person name="Huang M.-D."/>
            <person name="Li C.-Y."/>
            <person name="Huang L."/>
            <person name="Wang Z.-W."/>
            <person name="Zhao X."/>
            <person name="Zhong W.-Y."/>
            <person name="Peng D.-H."/>
            <person name="Ahmad S."/>
            <person name="Lan S."/>
            <person name="Zhang J.-S."/>
            <person name="Tsai W.-C."/>
            <person name="Van De Peer Y."/>
            <person name="Liu Z.-J."/>
        </authorList>
    </citation>
    <scope>NUCLEOTIDE SEQUENCE</scope>
    <source>
        <strain evidence="3">CP</strain>
        <tissue evidence="3">Leaves</tissue>
    </source>
</reference>